<evidence type="ECO:0000256" key="9">
    <source>
        <dbReference type="ARBA" id="ARBA00023160"/>
    </source>
</evidence>
<dbReference type="GO" id="GO:0030148">
    <property type="term" value="P:sphingolipid biosynthetic process"/>
    <property type="evidence" value="ECO:0007669"/>
    <property type="project" value="TreeGrafter"/>
</dbReference>
<evidence type="ECO:0000256" key="1">
    <source>
        <dbReference type="ARBA" id="ARBA00004141"/>
    </source>
</evidence>
<sequence length="294" mass="34351">MDAYLEIAQHYWQEWDAAVEPLVFKGIEKVFGEDIRKYPSKALRQQPHWIQSPTVVVTSSLVYTVFVVLAKLFVKQKPKGQKDPALLKLLVLIHNVFLVVLSAYMSGGIVYQIYKNNYKIWGQAYNEKETELAQLILIFTLSKLYEYLDTVIMVLKRNMYQVTFLHCYHHVSVSFFWWMAYYIMPGGEGWLGAALNSFVHVVMYSYYFLASISSSNPDFRKKYLWWGKYLTTFQILQFVENGAHCIWMLVKETYSPVMAKFGVYYMITLLTLFGNFYVQKYLSGGSSKKKKKTG</sequence>
<keyword evidence="9" id="KW-0275">Fatty acid biosynthesis</keyword>
<dbReference type="GO" id="GO:0019367">
    <property type="term" value="P:fatty acid elongation, saturated fatty acid"/>
    <property type="evidence" value="ECO:0007669"/>
    <property type="project" value="TreeGrafter"/>
</dbReference>
<evidence type="ECO:0000313" key="12">
    <source>
        <dbReference type="EMBL" id="CAE0022149.1"/>
    </source>
</evidence>
<evidence type="ECO:0008006" key="13">
    <source>
        <dbReference type="Google" id="ProtNLM"/>
    </source>
</evidence>
<evidence type="ECO:0000256" key="2">
    <source>
        <dbReference type="ARBA" id="ARBA00022516"/>
    </source>
</evidence>
<evidence type="ECO:0000256" key="6">
    <source>
        <dbReference type="ARBA" id="ARBA00022989"/>
    </source>
</evidence>
<evidence type="ECO:0000256" key="5">
    <source>
        <dbReference type="ARBA" id="ARBA00022832"/>
    </source>
</evidence>
<dbReference type="EMBL" id="HBHU01008845">
    <property type="protein sequence ID" value="CAE0022149.1"/>
    <property type="molecule type" value="Transcribed_RNA"/>
</dbReference>
<dbReference type="EMBL" id="HBHU01008844">
    <property type="protein sequence ID" value="CAE0022148.1"/>
    <property type="molecule type" value="Transcribed_RNA"/>
</dbReference>
<name>A0A7S2Z4X1_9CHLO</name>
<evidence type="ECO:0000256" key="3">
    <source>
        <dbReference type="ARBA" id="ARBA00022679"/>
    </source>
</evidence>
<keyword evidence="6 10" id="KW-1133">Transmembrane helix</keyword>
<dbReference type="Pfam" id="PF01151">
    <property type="entry name" value="ELO"/>
    <property type="match status" value="1"/>
</dbReference>
<feature type="transmembrane region" description="Helical" evidence="10">
    <location>
        <begin position="262"/>
        <end position="282"/>
    </location>
</feature>
<keyword evidence="5" id="KW-0276">Fatty acid metabolism</keyword>
<dbReference type="PANTHER" id="PTHR11157:SF126">
    <property type="entry name" value="ELONGATION OF VERY LONG CHAIN FATTY ACIDS PROTEIN"/>
    <property type="match status" value="1"/>
</dbReference>
<comment type="subcellular location">
    <subcellularLocation>
        <location evidence="1">Membrane</location>
        <topology evidence="1">Multi-pass membrane protein</topology>
    </subcellularLocation>
</comment>
<keyword evidence="3" id="KW-0808">Transferase</keyword>
<feature type="transmembrane region" description="Helical" evidence="10">
    <location>
        <begin position="229"/>
        <end position="250"/>
    </location>
</feature>
<keyword evidence="7" id="KW-0443">Lipid metabolism</keyword>
<feature type="transmembrane region" description="Helical" evidence="10">
    <location>
        <begin position="55"/>
        <end position="74"/>
    </location>
</feature>
<gene>
    <name evidence="11" type="ORF">CLAU1311_LOCUS5755</name>
    <name evidence="12" type="ORF">CLAU1311_LOCUS5756</name>
</gene>
<organism evidence="11">
    <name type="scientific">Chloropicon laureae</name>
    <dbReference type="NCBI Taxonomy" id="464258"/>
    <lineage>
        <taxon>Eukaryota</taxon>
        <taxon>Viridiplantae</taxon>
        <taxon>Chlorophyta</taxon>
        <taxon>Chloropicophyceae</taxon>
        <taxon>Chloropicales</taxon>
        <taxon>Chloropicaceae</taxon>
        <taxon>Chloropicon</taxon>
    </lineage>
</organism>
<evidence type="ECO:0000313" key="11">
    <source>
        <dbReference type="EMBL" id="CAE0022148.1"/>
    </source>
</evidence>
<dbReference type="GO" id="GO:0034625">
    <property type="term" value="P:fatty acid elongation, monounsaturated fatty acid"/>
    <property type="evidence" value="ECO:0007669"/>
    <property type="project" value="TreeGrafter"/>
</dbReference>
<keyword evidence="4 10" id="KW-0812">Transmembrane</keyword>
<keyword evidence="2" id="KW-0444">Lipid biosynthesis</keyword>
<evidence type="ECO:0000256" key="4">
    <source>
        <dbReference type="ARBA" id="ARBA00022692"/>
    </source>
</evidence>
<evidence type="ECO:0000256" key="7">
    <source>
        <dbReference type="ARBA" id="ARBA00023098"/>
    </source>
</evidence>
<evidence type="ECO:0000256" key="10">
    <source>
        <dbReference type="SAM" id="Phobius"/>
    </source>
</evidence>
<dbReference type="GO" id="GO:0009922">
    <property type="term" value="F:fatty acid elongase activity"/>
    <property type="evidence" value="ECO:0007669"/>
    <property type="project" value="InterPro"/>
</dbReference>
<feature type="transmembrane region" description="Helical" evidence="10">
    <location>
        <begin position="167"/>
        <end position="184"/>
    </location>
</feature>
<feature type="transmembrane region" description="Helical" evidence="10">
    <location>
        <begin position="134"/>
        <end position="155"/>
    </location>
</feature>
<feature type="transmembrane region" description="Helical" evidence="10">
    <location>
        <begin position="86"/>
        <end position="114"/>
    </location>
</feature>
<protein>
    <recommendedName>
        <fullName evidence="13">Very-long-chain 3-oxoacyl-CoA synthase</fullName>
    </recommendedName>
</protein>
<feature type="transmembrane region" description="Helical" evidence="10">
    <location>
        <begin position="190"/>
        <end position="209"/>
    </location>
</feature>
<dbReference type="PANTHER" id="PTHR11157">
    <property type="entry name" value="FATTY ACID ACYL TRANSFERASE-RELATED"/>
    <property type="match status" value="1"/>
</dbReference>
<keyword evidence="8 10" id="KW-0472">Membrane</keyword>
<accession>A0A7S2Z4X1</accession>
<evidence type="ECO:0000256" key="8">
    <source>
        <dbReference type="ARBA" id="ARBA00023136"/>
    </source>
</evidence>
<dbReference type="AlphaFoldDB" id="A0A7S2Z4X1"/>
<dbReference type="InterPro" id="IPR002076">
    <property type="entry name" value="ELO_fam"/>
</dbReference>
<dbReference type="GO" id="GO:0005789">
    <property type="term" value="C:endoplasmic reticulum membrane"/>
    <property type="evidence" value="ECO:0007669"/>
    <property type="project" value="TreeGrafter"/>
</dbReference>
<dbReference type="GO" id="GO:0042761">
    <property type="term" value="P:very long-chain fatty acid biosynthetic process"/>
    <property type="evidence" value="ECO:0007669"/>
    <property type="project" value="TreeGrafter"/>
</dbReference>
<dbReference type="GO" id="GO:0034626">
    <property type="term" value="P:fatty acid elongation, polyunsaturated fatty acid"/>
    <property type="evidence" value="ECO:0007669"/>
    <property type="project" value="TreeGrafter"/>
</dbReference>
<reference evidence="11" key="1">
    <citation type="submission" date="2021-01" db="EMBL/GenBank/DDBJ databases">
        <authorList>
            <person name="Corre E."/>
            <person name="Pelletier E."/>
            <person name="Niang G."/>
            <person name="Scheremetjew M."/>
            <person name="Finn R."/>
            <person name="Kale V."/>
            <person name="Holt S."/>
            <person name="Cochrane G."/>
            <person name="Meng A."/>
            <person name="Brown T."/>
            <person name="Cohen L."/>
        </authorList>
    </citation>
    <scope>NUCLEOTIDE SEQUENCE</scope>
    <source>
        <strain evidence="11">RCC856</strain>
    </source>
</reference>
<proteinExistence type="predicted"/>